<evidence type="ECO:0000256" key="1">
    <source>
        <dbReference type="SAM" id="Phobius"/>
    </source>
</evidence>
<feature type="transmembrane region" description="Helical" evidence="1">
    <location>
        <begin position="60"/>
        <end position="86"/>
    </location>
</feature>
<protein>
    <submittedName>
        <fullName evidence="2">Uncharacterized protein</fullName>
    </submittedName>
</protein>
<evidence type="ECO:0000313" key="3">
    <source>
        <dbReference type="Proteomes" id="UP001445076"/>
    </source>
</evidence>
<dbReference type="EMBL" id="JARKIK010000018">
    <property type="protein sequence ID" value="KAK8746137.1"/>
    <property type="molecule type" value="Genomic_DNA"/>
</dbReference>
<feature type="transmembrane region" description="Helical" evidence="1">
    <location>
        <begin position="92"/>
        <end position="111"/>
    </location>
</feature>
<reference evidence="2 3" key="1">
    <citation type="journal article" date="2024" name="BMC Genomics">
        <title>Genome assembly of redclaw crayfish (Cherax quadricarinatus) provides insights into its immune adaptation and hypoxia tolerance.</title>
        <authorList>
            <person name="Liu Z."/>
            <person name="Zheng J."/>
            <person name="Li H."/>
            <person name="Fang K."/>
            <person name="Wang S."/>
            <person name="He J."/>
            <person name="Zhou D."/>
            <person name="Weng S."/>
            <person name="Chi M."/>
            <person name="Gu Z."/>
            <person name="He J."/>
            <person name="Li F."/>
            <person name="Wang M."/>
        </authorList>
    </citation>
    <scope>NUCLEOTIDE SEQUENCE [LARGE SCALE GENOMIC DNA]</scope>
    <source>
        <strain evidence="2">ZL_2023a</strain>
    </source>
</reference>
<organism evidence="2 3">
    <name type="scientific">Cherax quadricarinatus</name>
    <name type="common">Australian red claw crayfish</name>
    <dbReference type="NCBI Taxonomy" id="27406"/>
    <lineage>
        <taxon>Eukaryota</taxon>
        <taxon>Metazoa</taxon>
        <taxon>Ecdysozoa</taxon>
        <taxon>Arthropoda</taxon>
        <taxon>Crustacea</taxon>
        <taxon>Multicrustacea</taxon>
        <taxon>Malacostraca</taxon>
        <taxon>Eumalacostraca</taxon>
        <taxon>Eucarida</taxon>
        <taxon>Decapoda</taxon>
        <taxon>Pleocyemata</taxon>
        <taxon>Astacidea</taxon>
        <taxon>Parastacoidea</taxon>
        <taxon>Parastacidae</taxon>
        <taxon>Cherax</taxon>
    </lineage>
</organism>
<keyword evidence="3" id="KW-1185">Reference proteome</keyword>
<dbReference type="EMBL" id="JARKIK010000018">
    <property type="protein sequence ID" value="KAK8746149.1"/>
    <property type="molecule type" value="Genomic_DNA"/>
</dbReference>
<name>A0AAW0XQU5_CHEQU</name>
<dbReference type="EMBL" id="JARKIK010000018">
    <property type="protein sequence ID" value="KAK8746147.1"/>
    <property type="molecule type" value="Genomic_DNA"/>
</dbReference>
<proteinExistence type="predicted"/>
<dbReference type="EMBL" id="JARKIK010000018">
    <property type="protein sequence ID" value="KAK8746138.1"/>
    <property type="molecule type" value="Genomic_DNA"/>
</dbReference>
<dbReference type="EMBL" id="JARKIK010000018">
    <property type="protein sequence ID" value="KAK8746152.1"/>
    <property type="molecule type" value="Genomic_DNA"/>
</dbReference>
<dbReference type="EMBL" id="JARKIK010000018">
    <property type="protein sequence ID" value="KAK8746140.1"/>
    <property type="molecule type" value="Genomic_DNA"/>
</dbReference>
<dbReference type="EMBL" id="JARKIK010000018">
    <property type="protein sequence ID" value="KAK8746146.1"/>
    <property type="molecule type" value="Genomic_DNA"/>
</dbReference>
<comment type="caution">
    <text evidence="2">The sequence shown here is derived from an EMBL/GenBank/DDBJ whole genome shotgun (WGS) entry which is preliminary data.</text>
</comment>
<evidence type="ECO:0000313" key="2">
    <source>
        <dbReference type="EMBL" id="KAK8746152.1"/>
    </source>
</evidence>
<dbReference type="EMBL" id="JARKIK010000018">
    <property type="protein sequence ID" value="KAK8746151.1"/>
    <property type="molecule type" value="Genomic_DNA"/>
</dbReference>
<dbReference type="EMBL" id="JARKIK010000018">
    <property type="protein sequence ID" value="KAK8746142.1"/>
    <property type="molecule type" value="Genomic_DNA"/>
</dbReference>
<dbReference type="EMBL" id="JARKIK010000018">
    <property type="protein sequence ID" value="KAK8746144.1"/>
    <property type="molecule type" value="Genomic_DNA"/>
</dbReference>
<keyword evidence="1" id="KW-1133">Transmembrane helix</keyword>
<dbReference type="EMBL" id="JARKIK010000018">
    <property type="protein sequence ID" value="KAK8746134.1"/>
    <property type="molecule type" value="Genomic_DNA"/>
</dbReference>
<dbReference type="EMBL" id="JARKIK010000018">
    <property type="protein sequence ID" value="KAK8746135.1"/>
    <property type="molecule type" value="Genomic_DNA"/>
</dbReference>
<dbReference type="Proteomes" id="UP001445076">
    <property type="component" value="Unassembled WGS sequence"/>
</dbReference>
<gene>
    <name evidence="2" type="ORF">OTU49_017266</name>
</gene>
<keyword evidence="1" id="KW-0472">Membrane</keyword>
<sequence>MMGESATKGLVTFDESHVNIKLPNRCRRCHFFNEDPSAPSLRESYVILLQLMMTKSIGDVCFLLCLALPCLALTVVSLTMLMLAGYGTLAGALFHSGVFLFMTWVCVVRYFGRRYSTVYSTEKDLLHLNAPIVM</sequence>
<dbReference type="AlphaFoldDB" id="A0AAW0XQU5"/>
<keyword evidence="1" id="KW-0812">Transmembrane</keyword>
<accession>A0AAW0XQU5</accession>
<reference evidence="2" key="2">
    <citation type="submission" date="2024-01" db="EMBL/GenBank/DDBJ databases">
        <authorList>
            <person name="He J."/>
            <person name="Wang M."/>
            <person name="Zheng J."/>
            <person name="Liu Z."/>
        </authorList>
    </citation>
    <scope>NUCLEOTIDE SEQUENCE</scope>
    <source>
        <strain evidence="2">ZL_2023a</strain>
        <tissue evidence="2">Muscle</tissue>
    </source>
</reference>